<feature type="repeat" description="ANK" evidence="3">
    <location>
        <begin position="148"/>
        <end position="170"/>
    </location>
</feature>
<feature type="repeat" description="ANK" evidence="3">
    <location>
        <begin position="76"/>
        <end position="108"/>
    </location>
</feature>
<dbReference type="PROSITE" id="PS50297">
    <property type="entry name" value="ANK_REP_REGION"/>
    <property type="match status" value="2"/>
</dbReference>
<dbReference type="OrthoDB" id="426293at2759"/>
<gene>
    <name evidence="4" type="ORF">FAGAP_7158</name>
</gene>
<keyword evidence="1" id="KW-0677">Repeat</keyword>
<keyword evidence="5" id="KW-1185">Reference proteome</keyword>
<evidence type="ECO:0000313" key="5">
    <source>
        <dbReference type="Proteomes" id="UP000737391"/>
    </source>
</evidence>
<organism evidence="4 5">
    <name type="scientific">Fusarium agapanthi</name>
    <dbReference type="NCBI Taxonomy" id="1803897"/>
    <lineage>
        <taxon>Eukaryota</taxon>
        <taxon>Fungi</taxon>
        <taxon>Dikarya</taxon>
        <taxon>Ascomycota</taxon>
        <taxon>Pezizomycotina</taxon>
        <taxon>Sordariomycetes</taxon>
        <taxon>Hypocreomycetidae</taxon>
        <taxon>Hypocreales</taxon>
        <taxon>Nectriaceae</taxon>
        <taxon>Fusarium</taxon>
        <taxon>Fusarium fujikuroi species complex</taxon>
    </lineage>
</organism>
<dbReference type="EMBL" id="LUFC02000514">
    <property type="protein sequence ID" value="KAF4496667.1"/>
    <property type="molecule type" value="Genomic_DNA"/>
</dbReference>
<evidence type="ECO:0000256" key="1">
    <source>
        <dbReference type="ARBA" id="ARBA00022737"/>
    </source>
</evidence>
<proteinExistence type="predicted"/>
<dbReference type="AlphaFoldDB" id="A0A9P5B840"/>
<sequence>MSTPLLFAAARGYHRIARLLPETGRVEIDRPDKFGRTPLSHMAQHGYKAGVRSLLDMGANPNTEAKATFIGAQFYNGRTLLSFAAEKGHESIAELLITKGASVGLRPTSEAKSTRLAPFSYAARNGHEGVIRALVETGQADPNSPDSNGRTPLSYAAEKGLTSVVRLLLEQYNSDPGYMDKGGHTSLSDAAKNGHVGFIRELPIS</sequence>
<accession>A0A9P5B840</accession>
<protein>
    <submittedName>
        <fullName evidence="4">Ankyrin repeat-containing</fullName>
    </submittedName>
</protein>
<dbReference type="PANTHER" id="PTHR24198:SF165">
    <property type="entry name" value="ANKYRIN REPEAT-CONTAINING PROTEIN-RELATED"/>
    <property type="match status" value="1"/>
</dbReference>
<comment type="caution">
    <text evidence="4">The sequence shown here is derived from an EMBL/GenBank/DDBJ whole genome shotgun (WGS) entry which is preliminary data.</text>
</comment>
<dbReference type="Proteomes" id="UP000737391">
    <property type="component" value="Unassembled WGS sequence"/>
</dbReference>
<dbReference type="Gene3D" id="1.25.40.20">
    <property type="entry name" value="Ankyrin repeat-containing domain"/>
    <property type="match status" value="2"/>
</dbReference>
<dbReference type="PROSITE" id="PS50088">
    <property type="entry name" value="ANK_REPEAT"/>
    <property type="match status" value="3"/>
</dbReference>
<keyword evidence="2 3" id="KW-0040">ANK repeat</keyword>
<dbReference type="InterPro" id="IPR002110">
    <property type="entry name" value="Ankyrin_rpt"/>
</dbReference>
<dbReference type="SUPFAM" id="SSF48403">
    <property type="entry name" value="Ankyrin repeat"/>
    <property type="match status" value="1"/>
</dbReference>
<evidence type="ECO:0000256" key="3">
    <source>
        <dbReference type="PROSITE-ProRule" id="PRU00023"/>
    </source>
</evidence>
<dbReference type="Pfam" id="PF00023">
    <property type="entry name" value="Ank"/>
    <property type="match status" value="1"/>
</dbReference>
<feature type="repeat" description="ANK" evidence="3">
    <location>
        <begin position="34"/>
        <end position="66"/>
    </location>
</feature>
<dbReference type="Pfam" id="PF12796">
    <property type="entry name" value="Ank_2"/>
    <property type="match status" value="2"/>
</dbReference>
<evidence type="ECO:0000256" key="2">
    <source>
        <dbReference type="ARBA" id="ARBA00023043"/>
    </source>
</evidence>
<evidence type="ECO:0000313" key="4">
    <source>
        <dbReference type="EMBL" id="KAF4496667.1"/>
    </source>
</evidence>
<dbReference type="InterPro" id="IPR036770">
    <property type="entry name" value="Ankyrin_rpt-contain_sf"/>
</dbReference>
<dbReference type="SMART" id="SM00248">
    <property type="entry name" value="ANK"/>
    <property type="match status" value="4"/>
</dbReference>
<reference evidence="4" key="1">
    <citation type="submission" date="2020-01" db="EMBL/GenBank/DDBJ databases">
        <title>Identification and distribution of gene clusters putatively required for synthesis of sphingolipid metabolism inhibitors in phylogenetically diverse species of the filamentous fungus Fusarium.</title>
        <authorList>
            <person name="Kim H.-S."/>
            <person name="Busman M."/>
            <person name="Brown D.W."/>
            <person name="Divon H."/>
            <person name="Uhlig S."/>
            <person name="Proctor R.H."/>
        </authorList>
    </citation>
    <scope>NUCLEOTIDE SEQUENCE</scope>
    <source>
        <strain evidence="4">NRRL 31653</strain>
    </source>
</reference>
<dbReference type="PANTHER" id="PTHR24198">
    <property type="entry name" value="ANKYRIN REPEAT AND PROTEIN KINASE DOMAIN-CONTAINING PROTEIN"/>
    <property type="match status" value="1"/>
</dbReference>
<name>A0A9P5B840_9HYPO</name>